<keyword evidence="1" id="KW-1133">Transmembrane helix</keyword>
<feature type="domain" description="Putative Flp pilus-assembly TadG-like N-terminal" evidence="2">
    <location>
        <begin position="17"/>
        <end position="59"/>
    </location>
</feature>
<keyword evidence="5" id="KW-1185">Reference proteome</keyword>
<dbReference type="Proteomes" id="UP000095463">
    <property type="component" value="Unassembled WGS sequence"/>
</dbReference>
<feature type="transmembrane region" description="Helical" evidence="1">
    <location>
        <begin position="18"/>
        <end position="38"/>
    </location>
</feature>
<dbReference type="InterPro" id="IPR023366">
    <property type="entry name" value="ATP_synth_asu-like_sf"/>
</dbReference>
<keyword evidence="1" id="KW-0472">Membrane</keyword>
<dbReference type="Pfam" id="PF13400">
    <property type="entry name" value="Tad"/>
    <property type="match status" value="1"/>
</dbReference>
<dbReference type="OrthoDB" id="7522752at2"/>
<comment type="caution">
    <text evidence="4">The sequence shown here is derived from an EMBL/GenBank/DDBJ whole genome shotgun (WGS) entry which is preliminary data.</text>
</comment>
<evidence type="ECO:0000259" key="3">
    <source>
        <dbReference type="Pfam" id="PF16190"/>
    </source>
</evidence>
<dbReference type="EMBL" id="LAJE02000086">
    <property type="protein sequence ID" value="OEO32168.1"/>
    <property type="molecule type" value="Genomic_DNA"/>
</dbReference>
<keyword evidence="1" id="KW-0812">Transmembrane</keyword>
<dbReference type="Gene3D" id="3.40.50.410">
    <property type="entry name" value="von Willebrand factor, type A domain"/>
    <property type="match status" value="1"/>
</dbReference>
<dbReference type="InterPro" id="IPR032418">
    <property type="entry name" value="E1_FCCH"/>
</dbReference>
<dbReference type="SUPFAM" id="SSF53300">
    <property type="entry name" value="vWA-like"/>
    <property type="match status" value="1"/>
</dbReference>
<feature type="domain" description="Ubiquitin-activating enzyme E1 FCCH" evidence="3">
    <location>
        <begin position="237"/>
        <end position="281"/>
    </location>
</feature>
<protein>
    <recommendedName>
        <fullName evidence="6">Flp pilus-assembly TadG-like N-terminal domain-containing protein</fullName>
    </recommendedName>
</protein>
<evidence type="ECO:0000259" key="2">
    <source>
        <dbReference type="Pfam" id="PF13400"/>
    </source>
</evidence>
<name>A0A1E5XUA6_9HYPH</name>
<dbReference type="Gene3D" id="2.40.30.20">
    <property type="match status" value="1"/>
</dbReference>
<gene>
    <name evidence="4" type="ORF">VW23_012865</name>
</gene>
<dbReference type="Gene3D" id="2.40.30.180">
    <property type="entry name" value="Ubiquitin-activating enzyme E1, FCCH domain"/>
    <property type="match status" value="1"/>
</dbReference>
<dbReference type="InterPro" id="IPR028087">
    <property type="entry name" value="Tad_N"/>
</dbReference>
<organism evidence="4 5">
    <name type="scientific">Devosia insulae DS-56</name>
    <dbReference type="NCBI Taxonomy" id="1116389"/>
    <lineage>
        <taxon>Bacteria</taxon>
        <taxon>Pseudomonadati</taxon>
        <taxon>Pseudomonadota</taxon>
        <taxon>Alphaproteobacteria</taxon>
        <taxon>Hyphomicrobiales</taxon>
        <taxon>Devosiaceae</taxon>
        <taxon>Devosia</taxon>
    </lineage>
</organism>
<dbReference type="InterPro" id="IPR042302">
    <property type="entry name" value="E1_FCCH_sf"/>
</dbReference>
<evidence type="ECO:0000256" key="1">
    <source>
        <dbReference type="SAM" id="Phobius"/>
    </source>
</evidence>
<accession>A0A1E5XUA6</accession>
<dbReference type="AlphaFoldDB" id="A0A1E5XUA6"/>
<dbReference type="Pfam" id="PF16190">
    <property type="entry name" value="E1_FCCH"/>
    <property type="match status" value="1"/>
</dbReference>
<reference evidence="4 5" key="1">
    <citation type="journal article" date="2015" name="Genome Announc.">
        <title>Genome Assemblies of Three Soil-Associated Devosia species: D. insulae, D. limi, and D. soli.</title>
        <authorList>
            <person name="Hassan Y.I."/>
            <person name="Lepp D."/>
            <person name="Zhou T."/>
        </authorList>
    </citation>
    <scope>NUCLEOTIDE SEQUENCE [LARGE SCALE GENOMIC DNA]</scope>
    <source>
        <strain evidence="4 5">DS-56</strain>
    </source>
</reference>
<evidence type="ECO:0000313" key="5">
    <source>
        <dbReference type="Proteomes" id="UP000095463"/>
    </source>
</evidence>
<evidence type="ECO:0000313" key="4">
    <source>
        <dbReference type="EMBL" id="OEO32168.1"/>
    </source>
</evidence>
<evidence type="ECO:0008006" key="6">
    <source>
        <dbReference type="Google" id="ProtNLM"/>
    </source>
</evidence>
<sequence>MRGIFELFKRFRADERGVFAVIFGLMAIVLVAMAGAAVDYTSMETARTKMQIALDSAALGLAPKIYSQTEEQLRKSAEDLVLERLNDDSLTVSVDWADATTTTGTLKLKGTITVPMAFVTLVGIQDMTTSIVSEATRGSVNLEVAVALDTTGSMGSSGISTLQTALATLIPLVVHDEQTPTYSKMALVPYSTAVNVGSAYADESRGTIPASKTISSAAWWDVEKDISGATQARPVVITQNAHGLNNDDMIYITGVKGMTELNNKAYIVKNKTTNTFELYGTNGSRVDGRNYSAYQTTTADKMKRCIIAASCNIVITSTAHGFANNDYVRLTNVSSNMSSLNDDDYQITKLSNDTFSIPVVGYGSTYVQPVTTGKAWCTKYGCQYYRMSSSRTYEATPACVTERSSNSFTDTAPSTTPLAIHYTSNGTCGSAAKILPLTSNKTKLNAYTASGALSASGATAGQLGTAWAWYLVAPNFAELFDDPQATVGGDYESRPAAYTAPNTMKIVIIMTDGEYNTEYCKGVSPSYSGCSAPDGTTGTMTGPFGQAEDLCYNMKQKDVVVYTVGFNLGTTGNAVSLLNKCASEPSKAKLANDSAGLVAAFREIGENISDLRLSQ</sequence>
<dbReference type="InterPro" id="IPR036465">
    <property type="entry name" value="vWFA_dom_sf"/>
</dbReference>
<dbReference type="RefSeq" id="WP_069908663.1">
    <property type="nucleotide sequence ID" value="NZ_LAJE02000086.1"/>
</dbReference>
<proteinExistence type="predicted"/>